<evidence type="ECO:0000256" key="6">
    <source>
        <dbReference type="ARBA" id="ARBA00039335"/>
    </source>
</evidence>
<dbReference type="InterPro" id="IPR005324">
    <property type="entry name" value="Ribosomal_uS5_C"/>
</dbReference>
<dbReference type="Gene3D" id="3.30.230.10">
    <property type="match status" value="1"/>
</dbReference>
<dbReference type="FunCoup" id="A0A2J7QX50">
    <property type="interactions" value="453"/>
</dbReference>
<dbReference type="Gene3D" id="3.30.160.20">
    <property type="match status" value="1"/>
</dbReference>
<dbReference type="GO" id="GO:0003723">
    <property type="term" value="F:RNA binding"/>
    <property type="evidence" value="ECO:0007669"/>
    <property type="project" value="InterPro"/>
</dbReference>
<keyword evidence="13" id="KW-1185">Reference proteome</keyword>
<dbReference type="InParanoid" id="A0A2J7QX50"/>
<dbReference type="PANTHER" id="PTHR48277">
    <property type="entry name" value="MITOCHONDRIAL RIBOSOMAL PROTEIN S5"/>
    <property type="match status" value="1"/>
</dbReference>
<dbReference type="FunFam" id="3.30.230.10:FF:000002">
    <property type="entry name" value="30S ribosomal protein S5"/>
    <property type="match status" value="1"/>
</dbReference>
<dbReference type="GO" id="GO:0005743">
    <property type="term" value="C:mitochondrial inner membrane"/>
    <property type="evidence" value="ECO:0007669"/>
    <property type="project" value="UniProtKB-ARBA"/>
</dbReference>
<evidence type="ECO:0000256" key="5">
    <source>
        <dbReference type="ARBA" id="ARBA00023274"/>
    </source>
</evidence>
<dbReference type="Pfam" id="PF03719">
    <property type="entry name" value="Ribosomal_S5_C"/>
    <property type="match status" value="1"/>
</dbReference>
<dbReference type="InterPro" id="IPR013810">
    <property type="entry name" value="Ribosomal_uS5_N"/>
</dbReference>
<dbReference type="Pfam" id="PF21251">
    <property type="entry name" value="Ribosomal_uS5m_N"/>
    <property type="match status" value="1"/>
</dbReference>
<reference evidence="12 13" key="1">
    <citation type="submission" date="2017-12" db="EMBL/GenBank/DDBJ databases">
        <title>Hemimetabolous genomes reveal molecular basis of termite eusociality.</title>
        <authorList>
            <person name="Harrison M.C."/>
            <person name="Jongepier E."/>
            <person name="Robertson H.M."/>
            <person name="Arning N."/>
            <person name="Bitard-Feildel T."/>
            <person name="Chao H."/>
            <person name="Childers C.P."/>
            <person name="Dinh H."/>
            <person name="Doddapaneni H."/>
            <person name="Dugan S."/>
            <person name="Gowin J."/>
            <person name="Greiner C."/>
            <person name="Han Y."/>
            <person name="Hu H."/>
            <person name="Hughes D.S.T."/>
            <person name="Huylmans A.-K."/>
            <person name="Kemena C."/>
            <person name="Kremer L.P.M."/>
            <person name="Lee S.L."/>
            <person name="Lopez-Ezquerra A."/>
            <person name="Mallet L."/>
            <person name="Monroy-Kuhn J.M."/>
            <person name="Moser A."/>
            <person name="Murali S.C."/>
            <person name="Muzny D.M."/>
            <person name="Otani S."/>
            <person name="Piulachs M.-D."/>
            <person name="Poelchau M."/>
            <person name="Qu J."/>
            <person name="Schaub F."/>
            <person name="Wada-Katsumata A."/>
            <person name="Worley K.C."/>
            <person name="Xie Q."/>
            <person name="Ylla G."/>
            <person name="Poulsen M."/>
            <person name="Gibbs R.A."/>
            <person name="Schal C."/>
            <person name="Richards S."/>
            <person name="Belles X."/>
            <person name="Korb J."/>
            <person name="Bornberg-Bauer E."/>
        </authorList>
    </citation>
    <scope>NUCLEOTIDE SEQUENCE [LARGE SCALE GENOMIC DNA]</scope>
    <source>
        <tissue evidence="12">Whole body</tissue>
    </source>
</reference>
<comment type="similarity">
    <text evidence="2 10">Belongs to the universal ribosomal protein uS5 family.</text>
</comment>
<keyword evidence="3 9" id="KW-0689">Ribosomal protein</keyword>
<dbReference type="GO" id="GO:0006412">
    <property type="term" value="P:translation"/>
    <property type="evidence" value="ECO:0007669"/>
    <property type="project" value="InterPro"/>
</dbReference>
<proteinExistence type="inferred from homology"/>
<evidence type="ECO:0000256" key="3">
    <source>
        <dbReference type="ARBA" id="ARBA00022980"/>
    </source>
</evidence>
<dbReference type="PROSITE" id="PS50881">
    <property type="entry name" value="S5_DSRBD"/>
    <property type="match status" value="1"/>
</dbReference>
<keyword evidence="4" id="KW-0496">Mitochondrion</keyword>
<dbReference type="STRING" id="105785.A0A2J7QX50"/>
<protein>
    <recommendedName>
        <fullName evidence="6">Small ribosomal subunit protein uS5m</fullName>
    </recommendedName>
    <alternativeName>
        <fullName evidence="7">28S ribosomal protein S5, mitochondrial</fullName>
    </alternativeName>
</protein>
<accession>A0A2J7QX50</accession>
<evidence type="ECO:0000256" key="7">
    <source>
        <dbReference type="ARBA" id="ARBA00041606"/>
    </source>
</evidence>
<dbReference type="InterPro" id="IPR048584">
    <property type="entry name" value="Ribosomal_uS5m_N"/>
</dbReference>
<dbReference type="SUPFAM" id="SSF54768">
    <property type="entry name" value="dsRNA-binding domain-like"/>
    <property type="match status" value="1"/>
</dbReference>
<dbReference type="FunFam" id="3.30.160.20:FF:000022">
    <property type="entry name" value="28S ribosomal protein S5, mitochondrial"/>
    <property type="match status" value="1"/>
</dbReference>
<evidence type="ECO:0000313" key="13">
    <source>
        <dbReference type="Proteomes" id="UP000235965"/>
    </source>
</evidence>
<dbReference type="InterPro" id="IPR000851">
    <property type="entry name" value="Ribosomal_uS5"/>
</dbReference>
<evidence type="ECO:0000313" key="12">
    <source>
        <dbReference type="EMBL" id="PNF33155.1"/>
    </source>
</evidence>
<dbReference type="AlphaFoldDB" id="A0A2J7QX50"/>
<organism evidence="12 13">
    <name type="scientific">Cryptotermes secundus</name>
    <dbReference type="NCBI Taxonomy" id="105785"/>
    <lineage>
        <taxon>Eukaryota</taxon>
        <taxon>Metazoa</taxon>
        <taxon>Ecdysozoa</taxon>
        <taxon>Arthropoda</taxon>
        <taxon>Hexapoda</taxon>
        <taxon>Insecta</taxon>
        <taxon>Pterygota</taxon>
        <taxon>Neoptera</taxon>
        <taxon>Polyneoptera</taxon>
        <taxon>Dictyoptera</taxon>
        <taxon>Blattodea</taxon>
        <taxon>Blattoidea</taxon>
        <taxon>Termitoidae</taxon>
        <taxon>Kalotermitidae</taxon>
        <taxon>Cryptotermitinae</taxon>
        <taxon>Cryptotermes</taxon>
    </lineage>
</organism>
<evidence type="ECO:0000256" key="2">
    <source>
        <dbReference type="ARBA" id="ARBA00008945"/>
    </source>
</evidence>
<dbReference type="InterPro" id="IPR020568">
    <property type="entry name" value="Ribosomal_Su5_D2-typ_SF"/>
</dbReference>
<dbReference type="Proteomes" id="UP000235965">
    <property type="component" value="Unassembled WGS sequence"/>
</dbReference>
<dbReference type="GO" id="GO:0005763">
    <property type="term" value="C:mitochondrial small ribosomal subunit"/>
    <property type="evidence" value="ECO:0007669"/>
    <property type="project" value="UniProtKB-ARBA"/>
</dbReference>
<evidence type="ECO:0000256" key="1">
    <source>
        <dbReference type="ARBA" id="ARBA00004173"/>
    </source>
</evidence>
<dbReference type="SUPFAM" id="SSF54211">
    <property type="entry name" value="Ribosomal protein S5 domain 2-like"/>
    <property type="match status" value="1"/>
</dbReference>
<name>A0A2J7QX50_9NEOP</name>
<evidence type="ECO:0000256" key="4">
    <source>
        <dbReference type="ARBA" id="ARBA00023128"/>
    </source>
</evidence>
<dbReference type="EMBL" id="NEVH01009395">
    <property type="protein sequence ID" value="PNF33155.1"/>
    <property type="molecule type" value="Genomic_DNA"/>
</dbReference>
<dbReference type="InterPro" id="IPR014721">
    <property type="entry name" value="Ribsml_uS5_D2-typ_fold_subgr"/>
</dbReference>
<sequence length="444" mass="50334">MAVYMLRLSKVIGESVWGQQLTKDVLNSSQRISNKVIACNNVPVYTPITISHRNTSFFNKLSAEALWKGVTSVSNAGRKRGRGKGVGKKMAKNLNRGQVIGVGRDNIIWPGLTVPVLRGRELVQQQKLPEDPEREKKLIKLRDDMGNFRPLKLSPIERGWSGVKMPGRSIGPPDPVGEETFDGFDTRVLELKSVFNMKGNLGRKRQISAFVVTGNKNGSAGIALGKAVESKAALRKAKNRAGQKMVYIEIFNNHTVYHSFFCQFGKTKIFVTKKPEGYGLVCHRAIRTACEVIGIKDLYAKIEGSTNLQHIIKAFFIGLLQQKTHQMLAEEKKLHVVEFRKENDYFPTVVASPPTCRTQEEIKPNEVMDYTQYALGDRVFLKKKKEPPFFTKLPSWENYLKKSQYTRNRDKVKVTLLAEYGKVQSFYAEKYPECVHGYREPEET</sequence>
<evidence type="ECO:0000256" key="9">
    <source>
        <dbReference type="PROSITE-ProRule" id="PRU00268"/>
    </source>
</evidence>
<gene>
    <name evidence="12" type="ORF">B7P43_G13664</name>
</gene>
<evidence type="ECO:0000259" key="11">
    <source>
        <dbReference type="PROSITE" id="PS50881"/>
    </source>
</evidence>
<dbReference type="PANTHER" id="PTHR48277:SF1">
    <property type="entry name" value="MITOCHONDRIAL RIBOSOMAL PROTEIN S5"/>
    <property type="match status" value="1"/>
</dbReference>
<dbReference type="Pfam" id="PF00333">
    <property type="entry name" value="Ribosomal_S5"/>
    <property type="match status" value="1"/>
</dbReference>
<feature type="domain" description="S5 DRBM" evidence="11">
    <location>
        <begin position="184"/>
        <end position="248"/>
    </location>
</feature>
<keyword evidence="5 9" id="KW-0687">Ribonucleoprotein</keyword>
<comment type="subcellular location">
    <subcellularLocation>
        <location evidence="1">Mitochondrion</location>
    </subcellularLocation>
</comment>
<comment type="subunit">
    <text evidence="8">Component of the mitochondrial ribosome small subunit (28S) which comprises a 12S rRNA and about 30 distinct proteins.</text>
</comment>
<dbReference type="GO" id="GO:0003735">
    <property type="term" value="F:structural constituent of ribosome"/>
    <property type="evidence" value="ECO:0007669"/>
    <property type="project" value="UniProtKB-UniRule"/>
</dbReference>
<dbReference type="OrthoDB" id="309483at2759"/>
<evidence type="ECO:0000256" key="8">
    <source>
        <dbReference type="ARBA" id="ARBA00062683"/>
    </source>
</evidence>
<evidence type="ECO:0000256" key="10">
    <source>
        <dbReference type="RuleBase" id="RU003823"/>
    </source>
</evidence>
<comment type="caution">
    <text evidence="12">The sequence shown here is derived from an EMBL/GenBank/DDBJ whole genome shotgun (WGS) entry which is preliminary data.</text>
</comment>